<sequence length="263" mass="27042">MLTIGREGHMRPPDSRGRRKTIAMVFAAALMAPALPAVSAMAAPPNHCKGGDPFDCFWQDRGSGSGGTGGQGGSSGGGAGTYQPPPPMGLTENQAVGFVPIDGEPPPPAAPSTLDWAAAAKSAAELPTPVVHTAPDGKTYVRVRTSLWVDGFDVVETEPIGGNGQMIQATANPVSVTWNMGEAQKKCDDAGSRDGKSCNYTYKRASAGQPSGAYEITATITWHLTWNCEGPACDSGGGDLGNESVTSAPTPLIVSEIQTNTGQ</sequence>
<proteinExistence type="predicted"/>
<organism evidence="3 4">
    <name type="scientific">Actinomadura hallensis</name>
    <dbReference type="NCBI Taxonomy" id="337895"/>
    <lineage>
        <taxon>Bacteria</taxon>
        <taxon>Bacillati</taxon>
        <taxon>Actinomycetota</taxon>
        <taxon>Actinomycetes</taxon>
        <taxon>Streptosporangiales</taxon>
        <taxon>Thermomonosporaceae</taxon>
        <taxon>Actinomadura</taxon>
    </lineage>
</organism>
<keyword evidence="2" id="KW-0732">Signal</keyword>
<evidence type="ECO:0000313" key="4">
    <source>
        <dbReference type="Proteomes" id="UP000316706"/>
    </source>
</evidence>
<feature type="signal peptide" evidence="2">
    <location>
        <begin position="1"/>
        <end position="42"/>
    </location>
</feature>
<feature type="compositionally biased region" description="Gly residues" evidence="1">
    <location>
        <begin position="63"/>
        <end position="80"/>
    </location>
</feature>
<dbReference type="AlphaFoldDB" id="A0A543IAT5"/>
<dbReference type="Proteomes" id="UP000316706">
    <property type="component" value="Unassembled WGS sequence"/>
</dbReference>
<feature type="region of interest" description="Disordered" evidence="1">
    <location>
        <begin position="59"/>
        <end position="87"/>
    </location>
</feature>
<evidence type="ECO:0000256" key="2">
    <source>
        <dbReference type="SAM" id="SignalP"/>
    </source>
</evidence>
<protein>
    <submittedName>
        <fullName evidence="3">Uncharacterized protein</fullName>
    </submittedName>
</protein>
<evidence type="ECO:0000313" key="3">
    <source>
        <dbReference type="EMBL" id="TQM67694.1"/>
    </source>
</evidence>
<accession>A0A543IAT5</accession>
<comment type="caution">
    <text evidence="3">The sequence shown here is derived from an EMBL/GenBank/DDBJ whole genome shotgun (WGS) entry which is preliminary data.</text>
</comment>
<gene>
    <name evidence="3" type="ORF">FHX41_1314</name>
</gene>
<reference evidence="3 4" key="1">
    <citation type="submission" date="2019-06" db="EMBL/GenBank/DDBJ databases">
        <title>Sequencing the genomes of 1000 actinobacteria strains.</title>
        <authorList>
            <person name="Klenk H.-P."/>
        </authorList>
    </citation>
    <scope>NUCLEOTIDE SEQUENCE [LARGE SCALE GENOMIC DNA]</scope>
    <source>
        <strain evidence="3 4">DSM 45043</strain>
    </source>
</reference>
<dbReference type="EMBL" id="VFPO01000001">
    <property type="protein sequence ID" value="TQM67694.1"/>
    <property type="molecule type" value="Genomic_DNA"/>
</dbReference>
<keyword evidence="4" id="KW-1185">Reference proteome</keyword>
<name>A0A543IAT5_9ACTN</name>
<evidence type="ECO:0000256" key="1">
    <source>
        <dbReference type="SAM" id="MobiDB-lite"/>
    </source>
</evidence>
<feature type="chain" id="PRO_5022201224" evidence="2">
    <location>
        <begin position="43"/>
        <end position="263"/>
    </location>
</feature>